<accession>A0A103XT01</accession>
<reference evidence="2 3" key="1">
    <citation type="journal article" date="2016" name="Sci. Rep.">
        <title>The genome sequence of the outbreeding globe artichoke constructed de novo incorporating a phase-aware low-pass sequencing strategy of F1 progeny.</title>
        <authorList>
            <person name="Scaglione D."/>
            <person name="Reyes-Chin-Wo S."/>
            <person name="Acquadro A."/>
            <person name="Froenicke L."/>
            <person name="Portis E."/>
            <person name="Beitel C."/>
            <person name="Tirone M."/>
            <person name="Mauro R."/>
            <person name="Lo Monaco A."/>
            <person name="Mauromicale G."/>
            <person name="Faccioli P."/>
            <person name="Cattivelli L."/>
            <person name="Rieseberg L."/>
            <person name="Michelmore R."/>
            <person name="Lanteri S."/>
        </authorList>
    </citation>
    <scope>NUCLEOTIDE SEQUENCE [LARGE SCALE GENOMIC DNA]</scope>
    <source>
        <strain evidence="2">2C</strain>
    </source>
</reference>
<organism evidence="2 3">
    <name type="scientific">Cynara cardunculus var. scolymus</name>
    <name type="common">Globe artichoke</name>
    <name type="synonym">Cynara scolymus</name>
    <dbReference type="NCBI Taxonomy" id="59895"/>
    <lineage>
        <taxon>Eukaryota</taxon>
        <taxon>Viridiplantae</taxon>
        <taxon>Streptophyta</taxon>
        <taxon>Embryophyta</taxon>
        <taxon>Tracheophyta</taxon>
        <taxon>Spermatophyta</taxon>
        <taxon>Magnoliopsida</taxon>
        <taxon>eudicotyledons</taxon>
        <taxon>Gunneridae</taxon>
        <taxon>Pentapetalae</taxon>
        <taxon>asterids</taxon>
        <taxon>campanulids</taxon>
        <taxon>Asterales</taxon>
        <taxon>Asteraceae</taxon>
        <taxon>Carduoideae</taxon>
        <taxon>Cardueae</taxon>
        <taxon>Carduinae</taxon>
        <taxon>Cynara</taxon>
    </lineage>
</organism>
<sequence>MPFIVIPSFSTSRGDTMAMLPNRRKPEFADGSKNHGPGLLFSMLPKGTPVSPSAPSKRHNSVVGSTPHN</sequence>
<proteinExistence type="predicted"/>
<dbReference type="Gramene" id="KVH96333">
    <property type="protein sequence ID" value="KVH96333"/>
    <property type="gene ID" value="Ccrd_001586"/>
</dbReference>
<keyword evidence="3" id="KW-1185">Reference proteome</keyword>
<evidence type="ECO:0000256" key="1">
    <source>
        <dbReference type="SAM" id="MobiDB-lite"/>
    </source>
</evidence>
<comment type="caution">
    <text evidence="2">The sequence shown here is derived from an EMBL/GenBank/DDBJ whole genome shotgun (WGS) entry which is preliminary data.</text>
</comment>
<protein>
    <submittedName>
        <fullName evidence="2">Uncharacterized protein</fullName>
    </submittedName>
</protein>
<feature type="compositionally biased region" description="Basic and acidic residues" evidence="1">
    <location>
        <begin position="24"/>
        <end position="33"/>
    </location>
</feature>
<gene>
    <name evidence="2" type="ORF">Ccrd_001586</name>
</gene>
<feature type="region of interest" description="Disordered" evidence="1">
    <location>
        <begin position="24"/>
        <end position="69"/>
    </location>
</feature>
<dbReference type="Proteomes" id="UP000243975">
    <property type="component" value="Unassembled WGS sequence"/>
</dbReference>
<dbReference type="EMBL" id="LEKV01004332">
    <property type="protein sequence ID" value="KVH96333.1"/>
    <property type="molecule type" value="Genomic_DNA"/>
</dbReference>
<evidence type="ECO:0000313" key="3">
    <source>
        <dbReference type="Proteomes" id="UP000243975"/>
    </source>
</evidence>
<dbReference type="AlphaFoldDB" id="A0A103XT01"/>
<name>A0A103XT01_CYNCS</name>
<evidence type="ECO:0000313" key="2">
    <source>
        <dbReference type="EMBL" id="KVH96333.1"/>
    </source>
</evidence>